<feature type="compositionally biased region" description="Low complexity" evidence="1">
    <location>
        <begin position="113"/>
        <end position="134"/>
    </location>
</feature>
<dbReference type="AlphaFoldDB" id="A0A6A5W5E8"/>
<name>A0A6A5W5E8_9PLEO</name>
<feature type="region of interest" description="Disordered" evidence="1">
    <location>
        <begin position="235"/>
        <end position="492"/>
    </location>
</feature>
<feature type="non-terminal residue" evidence="2">
    <location>
        <position position="1"/>
    </location>
</feature>
<organism evidence="2 3">
    <name type="scientific">Amniculicola lignicola CBS 123094</name>
    <dbReference type="NCBI Taxonomy" id="1392246"/>
    <lineage>
        <taxon>Eukaryota</taxon>
        <taxon>Fungi</taxon>
        <taxon>Dikarya</taxon>
        <taxon>Ascomycota</taxon>
        <taxon>Pezizomycotina</taxon>
        <taxon>Dothideomycetes</taxon>
        <taxon>Pleosporomycetidae</taxon>
        <taxon>Pleosporales</taxon>
        <taxon>Amniculicolaceae</taxon>
        <taxon>Amniculicola</taxon>
    </lineage>
</organism>
<protein>
    <submittedName>
        <fullName evidence="2">Uncharacterized protein</fullName>
    </submittedName>
</protein>
<proteinExistence type="predicted"/>
<feature type="compositionally biased region" description="Polar residues" evidence="1">
    <location>
        <begin position="399"/>
        <end position="435"/>
    </location>
</feature>
<evidence type="ECO:0000313" key="2">
    <source>
        <dbReference type="EMBL" id="KAF1996517.1"/>
    </source>
</evidence>
<reference evidence="2" key="1">
    <citation type="journal article" date="2020" name="Stud. Mycol.">
        <title>101 Dothideomycetes genomes: a test case for predicting lifestyles and emergence of pathogens.</title>
        <authorList>
            <person name="Haridas S."/>
            <person name="Albert R."/>
            <person name="Binder M."/>
            <person name="Bloem J."/>
            <person name="Labutti K."/>
            <person name="Salamov A."/>
            <person name="Andreopoulos B."/>
            <person name="Baker S."/>
            <person name="Barry K."/>
            <person name="Bills G."/>
            <person name="Bluhm B."/>
            <person name="Cannon C."/>
            <person name="Castanera R."/>
            <person name="Culley D."/>
            <person name="Daum C."/>
            <person name="Ezra D."/>
            <person name="Gonzalez J."/>
            <person name="Henrissat B."/>
            <person name="Kuo A."/>
            <person name="Liang C."/>
            <person name="Lipzen A."/>
            <person name="Lutzoni F."/>
            <person name="Magnuson J."/>
            <person name="Mondo S."/>
            <person name="Nolan M."/>
            <person name="Ohm R."/>
            <person name="Pangilinan J."/>
            <person name="Park H.-J."/>
            <person name="Ramirez L."/>
            <person name="Alfaro M."/>
            <person name="Sun H."/>
            <person name="Tritt A."/>
            <person name="Yoshinaga Y."/>
            <person name="Zwiers L.-H."/>
            <person name="Turgeon B."/>
            <person name="Goodwin S."/>
            <person name="Spatafora J."/>
            <person name="Crous P."/>
            <person name="Grigoriev I."/>
        </authorList>
    </citation>
    <scope>NUCLEOTIDE SEQUENCE</scope>
    <source>
        <strain evidence="2">CBS 123094</strain>
    </source>
</reference>
<evidence type="ECO:0000313" key="3">
    <source>
        <dbReference type="Proteomes" id="UP000799779"/>
    </source>
</evidence>
<feature type="compositionally biased region" description="Basic and acidic residues" evidence="1">
    <location>
        <begin position="86"/>
        <end position="110"/>
    </location>
</feature>
<dbReference type="Proteomes" id="UP000799779">
    <property type="component" value="Unassembled WGS sequence"/>
</dbReference>
<feature type="compositionally biased region" description="Polar residues" evidence="1">
    <location>
        <begin position="191"/>
        <end position="211"/>
    </location>
</feature>
<feature type="region of interest" description="Disordered" evidence="1">
    <location>
        <begin position="86"/>
        <end position="222"/>
    </location>
</feature>
<dbReference type="EMBL" id="ML977624">
    <property type="protein sequence ID" value="KAF1996517.1"/>
    <property type="molecule type" value="Genomic_DNA"/>
</dbReference>
<feature type="compositionally biased region" description="Polar residues" evidence="1">
    <location>
        <begin position="338"/>
        <end position="366"/>
    </location>
</feature>
<sequence length="492" mass="53673">QYQHINPESGKYTCSSSSSFQFSLQSLNSSELSEHIHNHEHPNFEYINYNEHDSRFKHHQANRSTLSATIQADYYLRYALGERATEKEKGSGEMAGNDKKKPTGAKKDGKGASGTRGASGSASTTPTQSQQAVSKPTGPRSQIKHNPQEQEDDYHAGAFESEVGRPSIESMLAEPGTSETTPVPGLRRTDSTTAQSGSTESLMVTTPGTTSRSREKAAPPLQPMEAFNIPEATISRAQGFNDTPTRPTMKTVGTGKTVRIEEPTSKRAGKQPALPTRDRNAPTTTYFAERDYGRGNTKSGKSTMKIIPKEGDNVFGYTESQTSDPIIAPSDEAFRTGNRGQSQTKSRSPTKQNTPSMSPTKPQPTHRSPRPSRRGTKEQCEPSNAPDPVPVKYTVRPSEASSAYMGNTGQNVINQQYASEPQMTSTRQGFQQTPLQRPDNRPIPQGSRPMTAGRQEGAHELQDRGRPAPAQTHQHGSQGEREGCSCFGGCNW</sequence>
<accession>A0A6A5W5E8</accession>
<gene>
    <name evidence="2" type="ORF">P154DRAFT_608170</name>
</gene>
<keyword evidence="3" id="KW-1185">Reference proteome</keyword>
<feature type="compositionally biased region" description="Basic and acidic residues" evidence="1">
    <location>
        <begin position="456"/>
        <end position="466"/>
    </location>
</feature>
<evidence type="ECO:0000256" key="1">
    <source>
        <dbReference type="SAM" id="MobiDB-lite"/>
    </source>
</evidence>
<feature type="compositionally biased region" description="Polar residues" evidence="1">
    <location>
        <begin position="235"/>
        <end position="248"/>
    </location>
</feature>